<evidence type="ECO:0000256" key="4">
    <source>
        <dbReference type="SAM" id="MobiDB-lite"/>
    </source>
</evidence>
<dbReference type="SMART" id="SM00342">
    <property type="entry name" value="HTH_ARAC"/>
    <property type="match status" value="1"/>
</dbReference>
<dbReference type="EMBL" id="JALNMH010000002">
    <property type="protein sequence ID" value="MCK7592803.1"/>
    <property type="molecule type" value="Genomic_DNA"/>
</dbReference>
<proteinExistence type="predicted"/>
<keyword evidence="7" id="KW-1185">Reference proteome</keyword>
<evidence type="ECO:0000256" key="3">
    <source>
        <dbReference type="ARBA" id="ARBA00023163"/>
    </source>
</evidence>
<dbReference type="PRINTS" id="PR00032">
    <property type="entry name" value="HTHARAC"/>
</dbReference>
<comment type="caution">
    <text evidence="6">The sequence shown here is derived from an EMBL/GenBank/DDBJ whole genome shotgun (WGS) entry which is preliminary data.</text>
</comment>
<dbReference type="InterPro" id="IPR020449">
    <property type="entry name" value="Tscrpt_reg_AraC-type_HTH"/>
</dbReference>
<gene>
    <name evidence="6" type="ORF">M0G41_03865</name>
</gene>
<keyword evidence="1" id="KW-0805">Transcription regulation</keyword>
<dbReference type="InterPro" id="IPR018060">
    <property type="entry name" value="HTH_AraC"/>
</dbReference>
<dbReference type="Gene3D" id="1.10.10.60">
    <property type="entry name" value="Homeodomain-like"/>
    <property type="match status" value="2"/>
</dbReference>
<dbReference type="PROSITE" id="PS01124">
    <property type="entry name" value="HTH_ARAC_FAMILY_2"/>
    <property type="match status" value="1"/>
</dbReference>
<protein>
    <submittedName>
        <fullName evidence="6">AraC family transcriptional regulator</fullName>
    </submittedName>
</protein>
<feature type="compositionally biased region" description="Polar residues" evidence="4">
    <location>
        <begin position="1"/>
        <end position="15"/>
    </location>
</feature>
<sequence>MDMQPTSNVLFSSRLPSGDLLNRTTERDQPSLRGFRLRRLSTPCRVELPGFQPLLAGQNSVLLLGPGDAHEESPLDGVAGHVAELPVPTGLLAVAERELGVLAAGNRRFRMPIARLSPEAYFRWRLLDWSANAADRGPEALEAVCRAVLLCAANDWRRRPVPNAGAQVAGGRSRFELAQQAAALIEMHWQEGPCLEALAAHFELSSFHLLRSFRRGLGLTPHQYLLQIRLRRSFDLLEAGGLRIIDIALATGFSSHGHYSTAFRKTFGISPLAYQRLGRAERGAASA</sequence>
<name>A0ABT0GE26_9GAMM</name>
<evidence type="ECO:0000256" key="1">
    <source>
        <dbReference type="ARBA" id="ARBA00023015"/>
    </source>
</evidence>
<evidence type="ECO:0000313" key="7">
    <source>
        <dbReference type="Proteomes" id="UP001431449"/>
    </source>
</evidence>
<evidence type="ECO:0000313" key="6">
    <source>
        <dbReference type="EMBL" id="MCK7592803.1"/>
    </source>
</evidence>
<dbReference type="Proteomes" id="UP001431449">
    <property type="component" value="Unassembled WGS sequence"/>
</dbReference>
<keyword evidence="3" id="KW-0804">Transcription</keyword>
<keyword evidence="2" id="KW-0238">DNA-binding</keyword>
<dbReference type="InterPro" id="IPR009057">
    <property type="entry name" value="Homeodomain-like_sf"/>
</dbReference>
<organism evidence="6 7">
    <name type="scientific">Pseudomarimonas salicorniae</name>
    <dbReference type="NCBI Taxonomy" id="2933270"/>
    <lineage>
        <taxon>Bacteria</taxon>
        <taxon>Pseudomonadati</taxon>
        <taxon>Pseudomonadota</taxon>
        <taxon>Gammaproteobacteria</taxon>
        <taxon>Lysobacterales</taxon>
        <taxon>Lysobacteraceae</taxon>
        <taxon>Pseudomarimonas</taxon>
    </lineage>
</organism>
<dbReference type="InterPro" id="IPR050204">
    <property type="entry name" value="AraC_XylS_family_regulators"/>
</dbReference>
<feature type="region of interest" description="Disordered" evidence="4">
    <location>
        <begin position="1"/>
        <end position="27"/>
    </location>
</feature>
<dbReference type="SUPFAM" id="SSF46689">
    <property type="entry name" value="Homeodomain-like"/>
    <property type="match status" value="2"/>
</dbReference>
<accession>A0ABT0GE26</accession>
<evidence type="ECO:0000256" key="2">
    <source>
        <dbReference type="ARBA" id="ARBA00023125"/>
    </source>
</evidence>
<dbReference type="PANTHER" id="PTHR46796">
    <property type="entry name" value="HTH-TYPE TRANSCRIPTIONAL ACTIVATOR RHAS-RELATED"/>
    <property type="match status" value="1"/>
</dbReference>
<feature type="domain" description="HTH araC/xylS-type" evidence="5">
    <location>
        <begin position="179"/>
        <end position="277"/>
    </location>
</feature>
<dbReference type="RefSeq" id="WP_248205239.1">
    <property type="nucleotide sequence ID" value="NZ_JALNMH010000002.1"/>
</dbReference>
<reference evidence="6" key="1">
    <citation type="submission" date="2022-04" db="EMBL/GenBank/DDBJ databases">
        <title>Lysobacter sp. CAU 1642 isolated from sea sand.</title>
        <authorList>
            <person name="Kim W."/>
        </authorList>
    </citation>
    <scope>NUCLEOTIDE SEQUENCE</scope>
    <source>
        <strain evidence="6">CAU 1642</strain>
    </source>
</reference>
<evidence type="ECO:0000259" key="5">
    <source>
        <dbReference type="PROSITE" id="PS01124"/>
    </source>
</evidence>
<dbReference type="Pfam" id="PF12833">
    <property type="entry name" value="HTH_18"/>
    <property type="match status" value="1"/>
</dbReference>